<feature type="transmembrane region" description="Helical" evidence="7">
    <location>
        <begin position="220"/>
        <end position="241"/>
    </location>
</feature>
<dbReference type="PRINTS" id="PR01036">
    <property type="entry name" value="TCRTETB"/>
</dbReference>
<evidence type="ECO:0000256" key="4">
    <source>
        <dbReference type="ARBA" id="ARBA00022692"/>
    </source>
</evidence>
<dbReference type="SUPFAM" id="SSF103473">
    <property type="entry name" value="MFS general substrate transporter"/>
    <property type="match status" value="1"/>
</dbReference>
<feature type="transmembrane region" description="Helical" evidence="7">
    <location>
        <begin position="184"/>
        <end position="208"/>
    </location>
</feature>
<dbReference type="Gene3D" id="1.20.1250.20">
    <property type="entry name" value="MFS general substrate transporter like domains"/>
    <property type="match status" value="1"/>
</dbReference>
<dbReference type="EMBL" id="SOFM01000010">
    <property type="protein sequence ID" value="TFC06304.1"/>
    <property type="molecule type" value="Genomic_DNA"/>
</dbReference>
<proteinExistence type="predicted"/>
<evidence type="ECO:0000256" key="1">
    <source>
        <dbReference type="ARBA" id="ARBA00004651"/>
    </source>
</evidence>
<accession>A0A4R8WEE9</accession>
<keyword evidence="2" id="KW-0813">Transport</keyword>
<dbReference type="AlphaFoldDB" id="A0A4R8WEE9"/>
<feature type="transmembrane region" description="Helical" evidence="7">
    <location>
        <begin position="98"/>
        <end position="125"/>
    </location>
</feature>
<feature type="transmembrane region" description="Helical" evidence="7">
    <location>
        <begin position="30"/>
        <end position="54"/>
    </location>
</feature>
<dbReference type="InterPro" id="IPR036259">
    <property type="entry name" value="MFS_trans_sf"/>
</dbReference>
<evidence type="ECO:0000256" key="5">
    <source>
        <dbReference type="ARBA" id="ARBA00022989"/>
    </source>
</evidence>
<feature type="transmembrane region" description="Helical" evidence="7">
    <location>
        <begin position="247"/>
        <end position="265"/>
    </location>
</feature>
<dbReference type="CDD" id="cd17321">
    <property type="entry name" value="MFS_MMR_MDR_like"/>
    <property type="match status" value="1"/>
</dbReference>
<organism evidence="9 10">
    <name type="scientific">Cryobacterium mannosilyticum</name>
    <dbReference type="NCBI Taxonomy" id="1259190"/>
    <lineage>
        <taxon>Bacteria</taxon>
        <taxon>Bacillati</taxon>
        <taxon>Actinomycetota</taxon>
        <taxon>Actinomycetes</taxon>
        <taxon>Micrococcales</taxon>
        <taxon>Microbacteriaceae</taxon>
        <taxon>Cryobacterium</taxon>
    </lineage>
</organism>
<evidence type="ECO:0000256" key="7">
    <source>
        <dbReference type="SAM" id="Phobius"/>
    </source>
</evidence>
<dbReference type="NCBIfam" id="TIGR00711">
    <property type="entry name" value="efflux_EmrB"/>
    <property type="match status" value="1"/>
</dbReference>
<evidence type="ECO:0000256" key="2">
    <source>
        <dbReference type="ARBA" id="ARBA00022448"/>
    </source>
</evidence>
<dbReference type="Proteomes" id="UP000297643">
    <property type="component" value="Unassembled WGS sequence"/>
</dbReference>
<keyword evidence="6 7" id="KW-0472">Membrane</keyword>
<feature type="transmembrane region" description="Helical" evidence="7">
    <location>
        <begin position="157"/>
        <end position="178"/>
    </location>
</feature>
<dbReference type="InterPro" id="IPR011701">
    <property type="entry name" value="MFS"/>
</dbReference>
<comment type="caution">
    <text evidence="9">The sequence shown here is derived from an EMBL/GenBank/DDBJ whole genome shotgun (WGS) entry which is preliminary data.</text>
</comment>
<dbReference type="PANTHER" id="PTHR42718:SF46">
    <property type="entry name" value="BLR6921 PROTEIN"/>
    <property type="match status" value="1"/>
</dbReference>
<dbReference type="InterPro" id="IPR004638">
    <property type="entry name" value="EmrB-like"/>
</dbReference>
<feature type="transmembrane region" description="Helical" evidence="7">
    <location>
        <begin position="376"/>
        <end position="399"/>
    </location>
</feature>
<dbReference type="GO" id="GO:0022857">
    <property type="term" value="F:transmembrane transporter activity"/>
    <property type="evidence" value="ECO:0007669"/>
    <property type="project" value="InterPro"/>
</dbReference>
<evidence type="ECO:0000313" key="9">
    <source>
        <dbReference type="EMBL" id="TFC06304.1"/>
    </source>
</evidence>
<dbReference type="InterPro" id="IPR020846">
    <property type="entry name" value="MFS_dom"/>
</dbReference>
<feature type="transmembrane region" description="Helical" evidence="7">
    <location>
        <begin position="66"/>
        <end position="86"/>
    </location>
</feature>
<dbReference type="Pfam" id="PF07690">
    <property type="entry name" value="MFS_1"/>
    <property type="match status" value="1"/>
</dbReference>
<feature type="domain" description="Major facilitator superfamily (MFS) profile" evidence="8">
    <location>
        <begin position="32"/>
        <end position="472"/>
    </location>
</feature>
<evidence type="ECO:0000313" key="10">
    <source>
        <dbReference type="Proteomes" id="UP000297643"/>
    </source>
</evidence>
<name>A0A4R8WEE9_9MICO</name>
<keyword evidence="4 7" id="KW-0812">Transmembrane</keyword>
<evidence type="ECO:0000259" key="8">
    <source>
        <dbReference type="PROSITE" id="PS50850"/>
    </source>
</evidence>
<evidence type="ECO:0000256" key="6">
    <source>
        <dbReference type="ARBA" id="ARBA00023136"/>
    </source>
</evidence>
<keyword evidence="10" id="KW-1185">Reference proteome</keyword>
<feature type="transmembrane region" description="Helical" evidence="7">
    <location>
        <begin position="350"/>
        <end position="370"/>
    </location>
</feature>
<dbReference type="PANTHER" id="PTHR42718">
    <property type="entry name" value="MAJOR FACILITATOR SUPERFAMILY MULTIDRUG TRANSPORTER MFSC"/>
    <property type="match status" value="1"/>
</dbReference>
<dbReference type="Gene3D" id="1.20.1720.10">
    <property type="entry name" value="Multidrug resistance protein D"/>
    <property type="match status" value="1"/>
</dbReference>
<keyword evidence="3" id="KW-1003">Cell membrane</keyword>
<sequence>MFDLGGPMSHPSFVQRIHPQTQAAPGRGRWLALLLLCAAQFMLILDITVINIALPQIAGELGLDSGSASWAITAYVIPFGGLLLFGGRLSDLLGSRRVFLVGLILFTVSSLLAGFAGSVAALLLARAGQGIGAALLSPSALATVTGRFAGAERHRALAIWGAVGAVGAAAGVLVGGLLTDGPGWRWIFFINIPVGVVVAIVLPLVVPAVTVLRSDRRMDLVGAVLVTLGVGSLIYGITSIGDTRQPVGGIALIIAAVVLFALFIVRERKAADPLLDFEILARRPVRAGIVVMLAASALLVGSFFLLSFILQNHHGWSPLVSGLAFLPVALATLAGAHLSGRLVSHAGGRAVATSAFVFAAIGTGMAALTVDVVPLLITGVSVAAVGLGSSFVAATTTAMSQAQPDELGITSAVINTFHELGAALGVATLSVVAASSLAAPRTVDGFVAAFVTAGVAAAAAALASLLLVPAGKPATDTPRFMH</sequence>
<evidence type="ECO:0000256" key="3">
    <source>
        <dbReference type="ARBA" id="ARBA00022475"/>
    </source>
</evidence>
<keyword evidence="5 7" id="KW-1133">Transmembrane helix</keyword>
<feature type="transmembrane region" description="Helical" evidence="7">
    <location>
        <begin position="131"/>
        <end position="150"/>
    </location>
</feature>
<reference evidence="9 10" key="1">
    <citation type="submission" date="2019-03" db="EMBL/GenBank/DDBJ databases">
        <title>Genomics of glacier-inhabiting Cryobacterium strains.</title>
        <authorList>
            <person name="Liu Q."/>
            <person name="Xin Y.-H."/>
        </authorList>
    </citation>
    <scope>NUCLEOTIDE SEQUENCE [LARGE SCALE GENOMIC DNA]</scope>
    <source>
        <strain evidence="9 10">RHLT2-21</strain>
    </source>
</reference>
<feature type="transmembrane region" description="Helical" evidence="7">
    <location>
        <begin position="285"/>
        <end position="310"/>
    </location>
</feature>
<feature type="transmembrane region" description="Helical" evidence="7">
    <location>
        <begin position="445"/>
        <end position="468"/>
    </location>
</feature>
<gene>
    <name evidence="9" type="ORF">E3O32_04230</name>
</gene>
<dbReference type="PROSITE" id="PS50850">
    <property type="entry name" value="MFS"/>
    <property type="match status" value="1"/>
</dbReference>
<protein>
    <submittedName>
        <fullName evidence="9">DHA2 family efflux MFS transporter permease subunit</fullName>
    </submittedName>
</protein>
<comment type="subcellular location">
    <subcellularLocation>
        <location evidence="1">Cell membrane</location>
        <topology evidence="1">Multi-pass membrane protein</topology>
    </subcellularLocation>
</comment>
<dbReference type="GO" id="GO:0005886">
    <property type="term" value="C:plasma membrane"/>
    <property type="evidence" value="ECO:0007669"/>
    <property type="project" value="UniProtKB-SubCell"/>
</dbReference>
<feature type="transmembrane region" description="Helical" evidence="7">
    <location>
        <begin position="420"/>
        <end position="439"/>
    </location>
</feature>
<feature type="transmembrane region" description="Helical" evidence="7">
    <location>
        <begin position="316"/>
        <end position="338"/>
    </location>
</feature>